<organism evidence="2 3">
    <name type="scientific">Diaporthe eres</name>
    <name type="common">Phomopsis oblonga</name>
    <dbReference type="NCBI Taxonomy" id="83184"/>
    <lineage>
        <taxon>Eukaryota</taxon>
        <taxon>Fungi</taxon>
        <taxon>Dikarya</taxon>
        <taxon>Ascomycota</taxon>
        <taxon>Pezizomycotina</taxon>
        <taxon>Sordariomycetes</taxon>
        <taxon>Sordariomycetidae</taxon>
        <taxon>Diaporthales</taxon>
        <taxon>Diaporthaceae</taxon>
        <taxon>Diaporthe</taxon>
        <taxon>Diaporthe eres species complex</taxon>
    </lineage>
</organism>
<protein>
    <recommendedName>
        <fullName evidence="1">Heterokaryon incompatibility domain-containing protein</fullName>
    </recommendedName>
</protein>
<dbReference type="EMBL" id="JAKNSF020000026">
    <property type="protein sequence ID" value="KAK7730257.1"/>
    <property type="molecule type" value="Genomic_DNA"/>
</dbReference>
<feature type="domain" description="Heterokaryon incompatibility" evidence="1">
    <location>
        <begin position="36"/>
        <end position="220"/>
    </location>
</feature>
<dbReference type="Proteomes" id="UP001430848">
    <property type="component" value="Unassembled WGS sequence"/>
</dbReference>
<dbReference type="InterPro" id="IPR052895">
    <property type="entry name" value="HetReg/Transcr_Mod"/>
</dbReference>
<evidence type="ECO:0000313" key="2">
    <source>
        <dbReference type="EMBL" id="KAK7730257.1"/>
    </source>
</evidence>
<proteinExistence type="predicted"/>
<gene>
    <name evidence="2" type="ORF">SLS63_005827</name>
</gene>
<dbReference type="PANTHER" id="PTHR24148:SF64">
    <property type="entry name" value="HETEROKARYON INCOMPATIBILITY DOMAIN-CONTAINING PROTEIN"/>
    <property type="match status" value="1"/>
</dbReference>
<evidence type="ECO:0000313" key="3">
    <source>
        <dbReference type="Proteomes" id="UP001430848"/>
    </source>
</evidence>
<evidence type="ECO:0000259" key="1">
    <source>
        <dbReference type="Pfam" id="PF06985"/>
    </source>
</evidence>
<dbReference type="PANTHER" id="PTHR24148">
    <property type="entry name" value="ANKYRIN REPEAT DOMAIN-CONTAINING PROTEIN 39 HOMOLOG-RELATED"/>
    <property type="match status" value="1"/>
</dbReference>
<keyword evidence="3" id="KW-1185">Reference proteome</keyword>
<dbReference type="InterPro" id="IPR010730">
    <property type="entry name" value="HET"/>
</dbReference>
<name>A0ABR1P9M5_DIAER</name>
<reference evidence="2 3" key="1">
    <citation type="submission" date="2024-02" db="EMBL/GenBank/DDBJ databases">
        <title>De novo assembly and annotation of 12 fungi associated with fruit tree decline syndrome in Ontario, Canada.</title>
        <authorList>
            <person name="Sulman M."/>
            <person name="Ellouze W."/>
            <person name="Ilyukhin E."/>
        </authorList>
    </citation>
    <scope>NUCLEOTIDE SEQUENCE [LARGE SCALE GENOMIC DNA]</scope>
    <source>
        <strain evidence="2 3">M169</strain>
    </source>
</reference>
<dbReference type="Pfam" id="PF06985">
    <property type="entry name" value="HET"/>
    <property type="match status" value="1"/>
</dbReference>
<accession>A0ABR1P9M5</accession>
<comment type="caution">
    <text evidence="2">The sequence shown here is derived from an EMBL/GenBank/DDBJ whole genome shotgun (WGS) entry which is preliminary data.</text>
</comment>
<sequence>MSSPTTQIRLLELLPGHGMIECRLKVKELEQAEYTYEPISYCWKASSLEHWWGCTYKKKNQKKDFRILVDGANFDIYESLHGALSKVRLSNGVRVLWTDAICIDQTNTDEKNAQVPLMAKIYEKGSRTLAWLGESDHHTRKAFEYLKYNACRDPETVSLSSRLEESEAELVSGNTPSHDVPVHRGCLRDLLNSFNKTRLRVSLESIINRPYFRRAWIVQEVTKSWSLSLMCGDYEIEWRHLSDESMGIIPKFGGDSCFIALDKLRNEQYQYDLMEVASMVSPTQASKAHDKLYGILGLVPDDPMTAKIGVDYKKHPNDVFYEFSKELLSANRKLGVLCMSYGMSPDRPKDVPSWVWNPQPAEPRTRFSVPSSRSNQYRAAGETQCQPEFSGKKPEKLGLHGIILQSVTAVSSGWNTLPRSSLPFHMEDPRPFLQQILWYFEHRAIGGINKGSHDPATVDHHRNILFRTTWPYKFSTETPLPECDQLKEARTIAKLSRFDSEVVKRFARYMPGEKKEMTPWARFKLLVAVEAFFVRRALGNPAAKQFDGLMPSFSYLNNRRLARIDAGDIALCPKETAVNDKIVLLQGSDVPFVLRPTGDNWRIVGECYVHVLMNGWAWDESRCEKLWIE</sequence>
<dbReference type="Pfam" id="PF26639">
    <property type="entry name" value="Het-6_barrel"/>
    <property type="match status" value="1"/>
</dbReference>